<name>A0A4U3M5N3_9ACTN</name>
<evidence type="ECO:0000313" key="4">
    <source>
        <dbReference type="Proteomes" id="UP000308705"/>
    </source>
</evidence>
<dbReference type="Pfam" id="PF24879">
    <property type="entry name" value="DUF7737"/>
    <property type="match status" value="1"/>
</dbReference>
<comment type="caution">
    <text evidence="3">The sequence shown here is derived from an EMBL/GenBank/DDBJ whole genome shotgun (WGS) entry which is preliminary data.</text>
</comment>
<feature type="domain" description="DUF4132" evidence="1">
    <location>
        <begin position="302"/>
        <end position="460"/>
    </location>
</feature>
<dbReference type="OrthoDB" id="9763697at2"/>
<dbReference type="EMBL" id="SZQA01000041">
    <property type="protein sequence ID" value="TKK83780.1"/>
    <property type="molecule type" value="Genomic_DNA"/>
</dbReference>
<organism evidence="3 4">
    <name type="scientific">Herbidospora galbida</name>
    <dbReference type="NCBI Taxonomy" id="2575442"/>
    <lineage>
        <taxon>Bacteria</taxon>
        <taxon>Bacillati</taxon>
        <taxon>Actinomycetota</taxon>
        <taxon>Actinomycetes</taxon>
        <taxon>Streptosporangiales</taxon>
        <taxon>Streptosporangiaceae</taxon>
        <taxon>Herbidospora</taxon>
    </lineage>
</organism>
<gene>
    <name evidence="3" type="ORF">FDA94_32225</name>
</gene>
<feature type="domain" description="DUF7737" evidence="2">
    <location>
        <begin position="574"/>
        <end position="675"/>
    </location>
</feature>
<keyword evidence="4" id="KW-1185">Reference proteome</keyword>
<dbReference type="Proteomes" id="UP000308705">
    <property type="component" value="Unassembled WGS sequence"/>
</dbReference>
<proteinExistence type="predicted"/>
<dbReference type="InterPro" id="IPR025406">
    <property type="entry name" value="DUF4132"/>
</dbReference>
<dbReference type="RefSeq" id="WP_137250839.1">
    <property type="nucleotide sequence ID" value="NZ_SZQA01000041.1"/>
</dbReference>
<reference evidence="3 4" key="1">
    <citation type="submission" date="2019-04" db="EMBL/GenBank/DDBJ databases">
        <title>Herbidospora sp. NEAU-GS14.nov., a novel actinomycete isolated from soil.</title>
        <authorList>
            <person name="Han L."/>
        </authorList>
    </citation>
    <scope>NUCLEOTIDE SEQUENCE [LARGE SCALE GENOMIC DNA]</scope>
    <source>
        <strain evidence="3 4">NEAU-GS14</strain>
    </source>
</reference>
<accession>A0A4U3M5N3</accession>
<dbReference type="InterPro" id="IPR056639">
    <property type="entry name" value="DUF7737"/>
</dbReference>
<protein>
    <submittedName>
        <fullName evidence="3">DUF4132 domain-containing protein</fullName>
    </submittedName>
</protein>
<evidence type="ECO:0000259" key="2">
    <source>
        <dbReference type="Pfam" id="PF24879"/>
    </source>
</evidence>
<evidence type="ECO:0000259" key="1">
    <source>
        <dbReference type="Pfam" id="PF13569"/>
    </source>
</evidence>
<evidence type="ECO:0000313" key="3">
    <source>
        <dbReference type="EMBL" id="TKK83780.1"/>
    </source>
</evidence>
<dbReference type="Pfam" id="PF13569">
    <property type="entry name" value="DUF4132"/>
    <property type="match status" value="1"/>
</dbReference>
<sequence length="678" mass="75464">MTYTELSALARRLYHVLNGTARDTGTLAGANIPDLRVMAPSARELVDNATNDRHPRMGTWPTVVAAGIAGMDAELAAWLAERQGAVAVAEQAVVFGWDVGRRARFSELLRSVAETLPRTPMPAGGLDWLAEQPGYLGFARAALESAEARVGALQAGEIPYTTRLFDDPEVMALGRAVRLALHRDETWLPGLLDRLVRGIAVAPTAAKTLPSQALLYEIARATEDFPTPEAISALRTAARITRHAGVPKELAKKFKRIEPALAERLDVAFRMPDGRLRETFGEHTAVISTDGAVELSWWHGDRRLKSVPAAVRRDHPDDVKRLKDLARQAAQQQVTLARALEAGYTSQTPPPYRQLEGNPVTDRLIWEFEVAPGVWQAQLGLTVPDVPVRLWHPARASVEEVRAWREVVQDKEIRQPFKQAFREVYLLTPAEEATRVYSGRFENHIVHYSQIRALFKDRGWTSRYMGFWDGGHDDGEARRVLAGGQWRATLSHHLYEEGYAQTSVVRFHRRAGSSWEEAPLTEVPPLVFSEAMRDADLFVGVSSIMSEPEWAEREQGELRHYWETNSFAELSSSAEVRRDALARLLPRLTIADRCTLAGRFLVVRGDLRTYKIHLGSANILMEPNDAYLCIVAKTTASGGLFLPFEEDGRLSLILSKAFLLADDTAITDPSITRQITAA</sequence>
<dbReference type="AlphaFoldDB" id="A0A4U3M5N3"/>